<dbReference type="InterPro" id="IPR036927">
    <property type="entry name" value="Cyt_c_oxase-like_su1_sf"/>
</dbReference>
<evidence type="ECO:0000313" key="3">
    <source>
        <dbReference type="Proteomes" id="UP000468388"/>
    </source>
</evidence>
<evidence type="ECO:0000313" key="2">
    <source>
        <dbReference type="EMBL" id="MVT42197.1"/>
    </source>
</evidence>
<feature type="transmembrane region" description="Helical" evidence="1">
    <location>
        <begin position="318"/>
        <end position="342"/>
    </location>
</feature>
<feature type="transmembrane region" description="Helical" evidence="1">
    <location>
        <begin position="291"/>
        <end position="312"/>
    </location>
</feature>
<feature type="transmembrane region" description="Helical" evidence="1">
    <location>
        <begin position="252"/>
        <end position="271"/>
    </location>
</feature>
<feature type="transmembrane region" description="Helical" evidence="1">
    <location>
        <begin position="22"/>
        <end position="42"/>
    </location>
</feature>
<dbReference type="SUPFAM" id="SSF81442">
    <property type="entry name" value="Cytochrome c oxidase subunit I-like"/>
    <property type="match status" value="1"/>
</dbReference>
<dbReference type="AlphaFoldDB" id="A0A6N8JAC3"/>
<feature type="transmembrane region" description="Helical" evidence="1">
    <location>
        <begin position="374"/>
        <end position="397"/>
    </location>
</feature>
<proteinExistence type="predicted"/>
<keyword evidence="3" id="KW-1185">Reference proteome</keyword>
<feature type="transmembrane region" description="Helical" evidence="1">
    <location>
        <begin position="90"/>
        <end position="112"/>
    </location>
</feature>
<reference evidence="2 3" key="1">
    <citation type="submission" date="2019-12" db="EMBL/GenBank/DDBJ databases">
        <title>The draft genomic sequence of strain Chitinophaga oryziterrae JCM 16595.</title>
        <authorList>
            <person name="Zhang X."/>
        </authorList>
    </citation>
    <scope>NUCLEOTIDE SEQUENCE [LARGE SCALE GENOMIC DNA]</scope>
    <source>
        <strain evidence="2 3">JCM 16595</strain>
    </source>
</reference>
<organism evidence="2 3">
    <name type="scientific">Chitinophaga oryziterrae</name>
    <dbReference type="NCBI Taxonomy" id="1031224"/>
    <lineage>
        <taxon>Bacteria</taxon>
        <taxon>Pseudomonadati</taxon>
        <taxon>Bacteroidota</taxon>
        <taxon>Chitinophagia</taxon>
        <taxon>Chitinophagales</taxon>
        <taxon>Chitinophagaceae</taxon>
        <taxon>Chitinophaga</taxon>
    </lineage>
</organism>
<comment type="caution">
    <text evidence="2">The sequence shown here is derived from an EMBL/GenBank/DDBJ whole genome shotgun (WGS) entry which is preliminary data.</text>
</comment>
<sequence>MFTVTGNTETSTTTSYRVVLPFYLYAAVAFFVATILLLLSATSITEHYFHPHALAITHIMALGWGTMIILGAGHQLVPVLIEGKLYSNKLAYTSFVLAAIGIPLLVYGFYLFNMGWPAKWGGRLIFLAIIAYLINLAVSITKSRHRNVHAIFVLTATIWLLATATVGLMLVYNFNYHFMPASSVEFLPLHAHVGIIGWFLLLIIGVGSRLIPMFLISKYNNPRRLWSIYALINGGLLAFVFIFLYTSSRSLLLFPLSFVAIAIVLFGNYCYKSYQQRIRKKVDEQMKVSLLSVLMMLLPVIFVIVIVALLIMSSAENIQLVIAYGFIIFFGWVTAIILGMTFKTLPFIVWNKVYHQLAGRGGSPNPKDLFNNRIFQCMAISYILGFILFTAGIFLGYEYVRQVAAALLVCTSLLYNVNVIKLLMHKPVFV</sequence>
<feature type="transmembrane region" description="Helical" evidence="1">
    <location>
        <begin position="228"/>
        <end position="246"/>
    </location>
</feature>
<dbReference type="EMBL" id="WRXO01000004">
    <property type="protein sequence ID" value="MVT42197.1"/>
    <property type="molecule type" value="Genomic_DNA"/>
</dbReference>
<feature type="transmembrane region" description="Helical" evidence="1">
    <location>
        <begin position="195"/>
        <end position="216"/>
    </location>
</feature>
<protein>
    <submittedName>
        <fullName evidence="2">Cytochrome C oxidase subunit I</fullName>
    </submittedName>
</protein>
<feature type="transmembrane region" description="Helical" evidence="1">
    <location>
        <begin position="150"/>
        <end position="175"/>
    </location>
</feature>
<dbReference type="OrthoDB" id="5245199at2"/>
<dbReference type="Gene3D" id="1.20.210.10">
    <property type="entry name" value="Cytochrome c oxidase-like, subunit I domain"/>
    <property type="match status" value="2"/>
</dbReference>
<feature type="transmembrane region" description="Helical" evidence="1">
    <location>
        <begin position="48"/>
        <end position="70"/>
    </location>
</feature>
<feature type="transmembrane region" description="Helical" evidence="1">
    <location>
        <begin position="403"/>
        <end position="424"/>
    </location>
</feature>
<accession>A0A6N8JAC3</accession>
<feature type="transmembrane region" description="Helical" evidence="1">
    <location>
        <begin position="118"/>
        <end position="138"/>
    </location>
</feature>
<keyword evidence="1" id="KW-0812">Transmembrane</keyword>
<dbReference type="Proteomes" id="UP000468388">
    <property type="component" value="Unassembled WGS sequence"/>
</dbReference>
<keyword evidence="1" id="KW-1133">Transmembrane helix</keyword>
<name>A0A6N8JAC3_9BACT</name>
<keyword evidence="1" id="KW-0472">Membrane</keyword>
<evidence type="ECO:0000256" key="1">
    <source>
        <dbReference type="SAM" id="Phobius"/>
    </source>
</evidence>
<dbReference type="RefSeq" id="WP_157300824.1">
    <property type="nucleotide sequence ID" value="NZ_BAAAZB010000005.1"/>
</dbReference>
<gene>
    <name evidence="2" type="ORF">GO495_16520</name>
</gene>